<keyword evidence="1" id="KW-1133">Transmembrane helix</keyword>
<protein>
    <submittedName>
        <fullName evidence="3">Zonular occludens toxin domain-containing protein</fullName>
    </submittedName>
</protein>
<evidence type="ECO:0000313" key="4">
    <source>
        <dbReference type="Proteomes" id="UP001597106"/>
    </source>
</evidence>
<name>A0ABW3GNK5_9PROT</name>
<keyword evidence="1" id="KW-0812">Transmembrane</keyword>
<gene>
    <name evidence="3" type="ORF">ACFQ1T_10520</name>
</gene>
<organism evidence="3 4">
    <name type="scientific">Methylophilus glucosoxydans</name>
    <dbReference type="NCBI Taxonomy" id="752553"/>
    <lineage>
        <taxon>Bacteria</taxon>
        <taxon>Pseudomonadati</taxon>
        <taxon>Pseudomonadota</taxon>
        <taxon>Betaproteobacteria</taxon>
        <taxon>Nitrosomonadales</taxon>
        <taxon>Methylophilaceae</taxon>
        <taxon>Methylophilus</taxon>
    </lineage>
</organism>
<accession>A0ABW3GNK5</accession>
<evidence type="ECO:0000313" key="3">
    <source>
        <dbReference type="EMBL" id="MFD0930207.1"/>
    </source>
</evidence>
<comment type="caution">
    <text evidence="3">The sequence shown here is derived from an EMBL/GenBank/DDBJ whole genome shotgun (WGS) entry which is preliminary data.</text>
</comment>
<evidence type="ECO:0000259" key="2">
    <source>
        <dbReference type="Pfam" id="PF05707"/>
    </source>
</evidence>
<dbReference type="InterPro" id="IPR008900">
    <property type="entry name" value="Zot_N"/>
</dbReference>
<keyword evidence="4" id="KW-1185">Reference proteome</keyword>
<reference evidence="4" key="1">
    <citation type="journal article" date="2019" name="Int. J. Syst. Evol. Microbiol.">
        <title>The Global Catalogue of Microorganisms (GCM) 10K type strain sequencing project: providing services to taxonomists for standard genome sequencing and annotation.</title>
        <authorList>
            <consortium name="The Broad Institute Genomics Platform"/>
            <consortium name="The Broad Institute Genome Sequencing Center for Infectious Disease"/>
            <person name="Wu L."/>
            <person name="Ma J."/>
        </authorList>
    </citation>
    <scope>NUCLEOTIDE SEQUENCE [LARGE SCALE GENOMIC DNA]</scope>
    <source>
        <strain evidence="4">CCUG 59685</strain>
    </source>
</reference>
<dbReference type="Proteomes" id="UP001597106">
    <property type="component" value="Unassembled WGS sequence"/>
</dbReference>
<feature type="domain" description="Zona occludens toxin N-terminal" evidence="2">
    <location>
        <begin position="7"/>
        <end position="147"/>
    </location>
</feature>
<sequence>MGNWTVIGELGAGKTILSVGRIRDFLRSGLPVATNLDIYLDKLLPYWSVQTYTRLSDYPKLPELQSLGIASQSKNEKTFGLLALDELSMWLNSHQWNKDGRDDFIVFQRHIRKRHWHTLFIAQDIESIDKQARNALVERVVRAGRLDRMKIPLLGSLLRVFGFSGNLPQVHIGEVHYGKDPKSKVQERWTYYGSDLYQAYNTDQHFYESTRLDAWHSYGPNESRVYDVEIDGAFCVLSNFYTYGRFLTVFDKARKYVTLSIFVLSFVLFLIYCFYYYSTKPVHLLCSRPDSFIVYGSHASLSVKGVVSHWPVKDGKVYTKNGCYTLEVKK</sequence>
<dbReference type="InterPro" id="IPR027417">
    <property type="entry name" value="P-loop_NTPase"/>
</dbReference>
<feature type="transmembrane region" description="Helical" evidence="1">
    <location>
        <begin position="256"/>
        <end position="277"/>
    </location>
</feature>
<evidence type="ECO:0000256" key="1">
    <source>
        <dbReference type="SAM" id="Phobius"/>
    </source>
</evidence>
<proteinExistence type="predicted"/>
<dbReference type="EMBL" id="JBHTJW010000002">
    <property type="protein sequence ID" value="MFD0930207.1"/>
    <property type="molecule type" value="Genomic_DNA"/>
</dbReference>
<dbReference type="Gene3D" id="3.40.50.300">
    <property type="entry name" value="P-loop containing nucleotide triphosphate hydrolases"/>
    <property type="match status" value="1"/>
</dbReference>
<keyword evidence="1" id="KW-0472">Membrane</keyword>
<dbReference type="Pfam" id="PF05707">
    <property type="entry name" value="Zot"/>
    <property type="match status" value="1"/>
</dbReference>
<dbReference type="RefSeq" id="WP_379076319.1">
    <property type="nucleotide sequence ID" value="NZ_JBHTJW010000002.1"/>
</dbReference>